<dbReference type="RefSeq" id="WP_006707365.1">
    <property type="nucleotide sequence ID" value="NZ_AGCA01000408.1"/>
</dbReference>
<dbReference type="EMBL" id="AGCA01000408">
    <property type="protein sequence ID" value="EGY28341.1"/>
    <property type="molecule type" value="Genomic_DNA"/>
</dbReference>
<name>G2H0Y3_9ENTR</name>
<comment type="caution">
    <text evidence="1">The sequence shown here is derived from an EMBL/GenBank/DDBJ whole genome shotgun (WGS) entry which is preliminary data.</text>
</comment>
<dbReference type="Pfam" id="PF05973">
    <property type="entry name" value="Gp49"/>
    <property type="match status" value="1"/>
</dbReference>
<keyword evidence="2" id="KW-1185">Reference proteome</keyword>
<dbReference type="AlphaFoldDB" id="G2H0Y3"/>
<evidence type="ECO:0000313" key="2">
    <source>
        <dbReference type="Proteomes" id="UP000004116"/>
    </source>
</evidence>
<proteinExistence type="predicted"/>
<dbReference type="InterPro" id="IPR009241">
    <property type="entry name" value="HigB-like"/>
</dbReference>
<accession>G2H0Y3</accession>
<reference evidence="1 2" key="1">
    <citation type="journal article" date="2012" name="Genome Res.">
        <title>Genomic basis of endosymbiont-conferred protection against an insect parasitoid.</title>
        <authorList>
            <person name="Hansen A.K."/>
            <person name="Vorburger C."/>
            <person name="Moran N.A."/>
        </authorList>
    </citation>
    <scope>NUCLEOTIDE SEQUENCE [LARGE SCALE GENOMIC DNA]</scope>
    <source>
        <strain evidence="2">R5.15</strain>
    </source>
</reference>
<evidence type="ECO:0000313" key="1">
    <source>
        <dbReference type="EMBL" id="EGY28341.1"/>
    </source>
</evidence>
<protein>
    <submittedName>
        <fullName evidence="1">Phage derived protein</fullName>
    </submittedName>
</protein>
<gene>
    <name evidence="1" type="ORF">Rin_00017180</name>
</gene>
<organism evidence="1 2">
    <name type="scientific">Candidatus Regiella insecticola 5.15</name>
    <dbReference type="NCBI Taxonomy" id="1005043"/>
    <lineage>
        <taxon>Bacteria</taxon>
        <taxon>Pseudomonadati</taxon>
        <taxon>Pseudomonadota</taxon>
        <taxon>Gammaproteobacteria</taxon>
        <taxon>Enterobacterales</taxon>
        <taxon>Enterobacteriaceae</taxon>
        <taxon>aphid secondary symbionts</taxon>
        <taxon>Candidatus Regiella</taxon>
    </lineage>
</organism>
<sequence>MFELIFHPYALDEIRALEKPIKAKALTAFDKLEAKGNRLRYPDTAIIREGLFELRAGKKDITRTFFAFAKGKKFISCVQLWTSSPP</sequence>
<dbReference type="Proteomes" id="UP000004116">
    <property type="component" value="Unassembled WGS sequence"/>
</dbReference>